<protein>
    <submittedName>
        <fullName evidence="2">Uncharacterized protein</fullName>
    </submittedName>
</protein>
<reference evidence="2 3" key="1">
    <citation type="submission" date="2018-05" db="EMBL/GenBank/DDBJ databases">
        <title>Evolution of GPA BGCs.</title>
        <authorList>
            <person name="Waglechner N."/>
            <person name="Wright G.D."/>
        </authorList>
    </citation>
    <scope>NUCLEOTIDE SEQUENCE [LARGE SCALE GENOMIC DNA]</scope>
    <source>
        <strain evidence="2 3">A82846</strain>
    </source>
</reference>
<feature type="transmembrane region" description="Helical" evidence="1">
    <location>
        <begin position="82"/>
        <end position="103"/>
    </location>
</feature>
<name>A0A428Z5R9_KIBAR</name>
<feature type="transmembrane region" description="Helical" evidence="1">
    <location>
        <begin position="165"/>
        <end position="183"/>
    </location>
</feature>
<dbReference type="EMBL" id="QHKI01000023">
    <property type="protein sequence ID" value="RSM82177.1"/>
    <property type="molecule type" value="Genomic_DNA"/>
</dbReference>
<keyword evidence="1" id="KW-0812">Transmembrane</keyword>
<feature type="transmembrane region" description="Helical" evidence="1">
    <location>
        <begin position="115"/>
        <end position="133"/>
    </location>
</feature>
<accession>A0A428Z5R9</accession>
<evidence type="ECO:0000256" key="1">
    <source>
        <dbReference type="SAM" id="Phobius"/>
    </source>
</evidence>
<feature type="transmembrane region" description="Helical" evidence="1">
    <location>
        <begin position="203"/>
        <end position="221"/>
    </location>
</feature>
<evidence type="ECO:0000313" key="3">
    <source>
        <dbReference type="Proteomes" id="UP000287547"/>
    </source>
</evidence>
<organism evidence="2 3">
    <name type="scientific">Kibdelosporangium aridum</name>
    <dbReference type="NCBI Taxonomy" id="2030"/>
    <lineage>
        <taxon>Bacteria</taxon>
        <taxon>Bacillati</taxon>
        <taxon>Actinomycetota</taxon>
        <taxon>Actinomycetes</taxon>
        <taxon>Pseudonocardiales</taxon>
        <taxon>Pseudonocardiaceae</taxon>
        <taxon>Kibdelosporangium</taxon>
    </lineage>
</organism>
<keyword evidence="1" id="KW-0472">Membrane</keyword>
<feature type="transmembrane region" description="Helical" evidence="1">
    <location>
        <begin position="139"/>
        <end position="158"/>
    </location>
</feature>
<sequence>MGKVPALLGATMITRKLDPWQQALLRELRTRDLSSERIEQLLDSVEAHCADTGKTPQQAFGDPASYARVFAPGLQPVKFVPAAIQGTLGIAGLVILASGVPAVMNELPTAVIRNGAVVSFGAALVVFIAFLAVKRHLVISAGALSLGIVALVVPYFLWPTTFVEIPVWPTVTGSLFLISAAWAVSVYPDHVLDRDTKQRQINTMRWCLPTLMACGALLSWLR</sequence>
<keyword evidence="1" id="KW-1133">Transmembrane helix</keyword>
<comment type="caution">
    <text evidence="2">The sequence shown here is derived from an EMBL/GenBank/DDBJ whole genome shotgun (WGS) entry which is preliminary data.</text>
</comment>
<dbReference type="Proteomes" id="UP000287547">
    <property type="component" value="Unassembled WGS sequence"/>
</dbReference>
<proteinExistence type="predicted"/>
<gene>
    <name evidence="2" type="ORF">DMH04_26200</name>
</gene>
<evidence type="ECO:0000313" key="2">
    <source>
        <dbReference type="EMBL" id="RSM82177.1"/>
    </source>
</evidence>
<dbReference type="AlphaFoldDB" id="A0A428Z5R9"/>